<dbReference type="AlphaFoldDB" id="A0A165PNL2"/>
<evidence type="ECO:0000313" key="1">
    <source>
        <dbReference type="EMBL" id="KZT21291.1"/>
    </source>
</evidence>
<keyword evidence="2" id="KW-1185">Reference proteome</keyword>
<proteinExistence type="predicted"/>
<dbReference type="EMBL" id="KV425608">
    <property type="protein sequence ID" value="KZT21291.1"/>
    <property type="molecule type" value="Genomic_DNA"/>
</dbReference>
<dbReference type="InParanoid" id="A0A165PNL2"/>
<evidence type="ECO:0000313" key="2">
    <source>
        <dbReference type="Proteomes" id="UP000076761"/>
    </source>
</evidence>
<protein>
    <submittedName>
        <fullName evidence="1">Uncharacterized protein</fullName>
    </submittedName>
</protein>
<organism evidence="1 2">
    <name type="scientific">Neolentinus lepideus HHB14362 ss-1</name>
    <dbReference type="NCBI Taxonomy" id="1314782"/>
    <lineage>
        <taxon>Eukaryota</taxon>
        <taxon>Fungi</taxon>
        <taxon>Dikarya</taxon>
        <taxon>Basidiomycota</taxon>
        <taxon>Agaricomycotina</taxon>
        <taxon>Agaricomycetes</taxon>
        <taxon>Gloeophyllales</taxon>
        <taxon>Gloeophyllaceae</taxon>
        <taxon>Neolentinus</taxon>
    </lineage>
</organism>
<sequence length="167" mass="19438">MERRGCGCGFLFRRHQVCWLRLKVTAPGTRWPSEQRRLTAQYRSNQATRRRAQTHELKQIRRFLDYHDLDRADEPAFSLRKESGEDPLARYTSLAFLMSFLIQRLGASRSPSANIDPFPFRSRLDGDQAVSPSTQIICCRHCLLSSYDHSEVIGTRQNHSTRWLLSI</sequence>
<accession>A0A165PNL2</accession>
<dbReference type="Proteomes" id="UP000076761">
    <property type="component" value="Unassembled WGS sequence"/>
</dbReference>
<name>A0A165PNL2_9AGAM</name>
<reference evidence="1 2" key="1">
    <citation type="journal article" date="2016" name="Mol. Biol. Evol.">
        <title>Comparative Genomics of Early-Diverging Mushroom-Forming Fungi Provides Insights into the Origins of Lignocellulose Decay Capabilities.</title>
        <authorList>
            <person name="Nagy L.G."/>
            <person name="Riley R."/>
            <person name="Tritt A."/>
            <person name="Adam C."/>
            <person name="Daum C."/>
            <person name="Floudas D."/>
            <person name="Sun H."/>
            <person name="Yadav J.S."/>
            <person name="Pangilinan J."/>
            <person name="Larsson K.H."/>
            <person name="Matsuura K."/>
            <person name="Barry K."/>
            <person name="Labutti K."/>
            <person name="Kuo R."/>
            <person name="Ohm R.A."/>
            <person name="Bhattacharya S.S."/>
            <person name="Shirouzu T."/>
            <person name="Yoshinaga Y."/>
            <person name="Martin F.M."/>
            <person name="Grigoriev I.V."/>
            <person name="Hibbett D.S."/>
        </authorList>
    </citation>
    <scope>NUCLEOTIDE SEQUENCE [LARGE SCALE GENOMIC DNA]</scope>
    <source>
        <strain evidence="1 2">HHB14362 ss-1</strain>
    </source>
</reference>
<gene>
    <name evidence="1" type="ORF">NEOLEDRAFT_1139612</name>
</gene>